<sequence length="299" mass="32671">MSLAIRDIQYFLAVAKAGQLSSAAEAQGVTQPALTKAVRRVEQEFGLQIFERSVRGMTLTSAGLRLAEQMRRLQANYADTVLLADAMRAQQAGLLRIGVTDTTAGNRIAAVLGPLLMQRPGLRVRVRVDRSDALAVQVVEGELDLALVPAYEGQPLEAERTKIDNDPMLPLVRAKHPLALRSRLSLKDVANFGWMTGPVHSAAYRALEEIFARHGLPPPTIVMQVPFASEMNLSVLATTDLVTLVPRSFMRHAPDHRFAVLPIAALRIPRAVVLLSRPGSAWSPLMQTLRDNLLALGRS</sequence>
<dbReference type="PRINTS" id="PR00039">
    <property type="entry name" value="HTHLYSR"/>
</dbReference>
<dbReference type="PROSITE" id="PS50931">
    <property type="entry name" value="HTH_LYSR"/>
    <property type="match status" value="1"/>
</dbReference>
<name>T1XLV4_VARPD</name>
<dbReference type="OrthoDB" id="8437302at2"/>
<dbReference type="SUPFAM" id="SSF53850">
    <property type="entry name" value="Periplasmic binding protein-like II"/>
    <property type="match status" value="1"/>
</dbReference>
<evidence type="ECO:0000256" key="3">
    <source>
        <dbReference type="ARBA" id="ARBA00023125"/>
    </source>
</evidence>
<dbReference type="PANTHER" id="PTHR30419">
    <property type="entry name" value="HTH-TYPE TRANSCRIPTIONAL REGULATOR YBHD"/>
    <property type="match status" value="1"/>
</dbReference>
<keyword evidence="3" id="KW-0238">DNA-binding</keyword>
<protein>
    <submittedName>
        <fullName evidence="6">Transcriptional regulator, LysR family</fullName>
    </submittedName>
</protein>
<proteinExistence type="inferred from homology"/>
<dbReference type="InterPro" id="IPR050950">
    <property type="entry name" value="HTH-type_LysR_regulators"/>
</dbReference>
<dbReference type="GO" id="GO:0005829">
    <property type="term" value="C:cytosol"/>
    <property type="evidence" value="ECO:0007669"/>
    <property type="project" value="TreeGrafter"/>
</dbReference>
<accession>T1XLV4</accession>
<dbReference type="KEGG" id="vpd:VAPA_2c09750"/>
<organism evidence="6 7">
    <name type="scientific">Variovorax paradoxus B4</name>
    <dbReference type="NCBI Taxonomy" id="1246301"/>
    <lineage>
        <taxon>Bacteria</taxon>
        <taxon>Pseudomonadati</taxon>
        <taxon>Pseudomonadota</taxon>
        <taxon>Betaproteobacteria</taxon>
        <taxon>Burkholderiales</taxon>
        <taxon>Comamonadaceae</taxon>
        <taxon>Variovorax</taxon>
    </lineage>
</organism>
<dbReference type="InterPro" id="IPR005119">
    <property type="entry name" value="LysR_subst-bd"/>
</dbReference>
<dbReference type="GO" id="GO:0003677">
    <property type="term" value="F:DNA binding"/>
    <property type="evidence" value="ECO:0007669"/>
    <property type="project" value="UniProtKB-KW"/>
</dbReference>
<evidence type="ECO:0000313" key="6">
    <source>
        <dbReference type="EMBL" id="AGU53531.1"/>
    </source>
</evidence>
<dbReference type="InterPro" id="IPR000847">
    <property type="entry name" value="LysR_HTH_N"/>
</dbReference>
<dbReference type="PATRIC" id="fig|1246301.3.peg.6493"/>
<dbReference type="Pfam" id="PF00126">
    <property type="entry name" value="HTH_1"/>
    <property type="match status" value="1"/>
</dbReference>
<dbReference type="RefSeq" id="WP_021004357.1">
    <property type="nucleotide sequence ID" value="NC_022234.1"/>
</dbReference>
<evidence type="ECO:0000256" key="1">
    <source>
        <dbReference type="ARBA" id="ARBA00009437"/>
    </source>
</evidence>
<dbReference type="Gene3D" id="1.10.10.10">
    <property type="entry name" value="Winged helix-like DNA-binding domain superfamily/Winged helix DNA-binding domain"/>
    <property type="match status" value="1"/>
</dbReference>
<dbReference type="InterPro" id="IPR036388">
    <property type="entry name" value="WH-like_DNA-bd_sf"/>
</dbReference>
<reference evidence="6 7" key="1">
    <citation type="submission" date="2012-10" db="EMBL/GenBank/DDBJ databases">
        <title>Genome sequence of Variovorax paradoxus B4.</title>
        <authorList>
            <person name="Schuldes J."/>
            <person name="Brandt U."/>
            <person name="Hiessl S."/>
            <person name="Wuebbeler J.H."/>
            <person name="Thuermer A."/>
            <person name="Steinbuechel A."/>
            <person name="Daniel R."/>
        </authorList>
    </citation>
    <scope>NUCLEOTIDE SEQUENCE [LARGE SCALE GENOMIC DNA]</scope>
    <source>
        <strain evidence="6 7">B4</strain>
    </source>
</reference>
<keyword evidence="4" id="KW-0804">Transcription</keyword>
<dbReference type="Proteomes" id="UP000016223">
    <property type="component" value="Chromosome 2"/>
</dbReference>
<dbReference type="EMBL" id="CP003912">
    <property type="protein sequence ID" value="AGU53531.1"/>
    <property type="molecule type" value="Genomic_DNA"/>
</dbReference>
<dbReference type="GO" id="GO:0003700">
    <property type="term" value="F:DNA-binding transcription factor activity"/>
    <property type="evidence" value="ECO:0007669"/>
    <property type="project" value="InterPro"/>
</dbReference>
<dbReference type="AlphaFoldDB" id="T1XLV4"/>
<gene>
    <name evidence="6" type="ORF">VAPA_2c09750</name>
</gene>
<evidence type="ECO:0000259" key="5">
    <source>
        <dbReference type="PROSITE" id="PS50931"/>
    </source>
</evidence>
<feature type="domain" description="HTH lysR-type" evidence="5">
    <location>
        <begin position="1"/>
        <end position="60"/>
    </location>
</feature>
<dbReference type="Pfam" id="PF03466">
    <property type="entry name" value="LysR_substrate"/>
    <property type="match status" value="1"/>
</dbReference>
<dbReference type="InterPro" id="IPR036390">
    <property type="entry name" value="WH_DNA-bd_sf"/>
</dbReference>
<keyword evidence="2" id="KW-0805">Transcription regulation</keyword>
<evidence type="ECO:0000313" key="7">
    <source>
        <dbReference type="Proteomes" id="UP000016223"/>
    </source>
</evidence>
<dbReference type="HOGENOM" id="CLU_039613_6_4_4"/>
<comment type="similarity">
    <text evidence="1">Belongs to the LysR transcriptional regulatory family.</text>
</comment>
<dbReference type="Gene3D" id="3.40.190.290">
    <property type="match status" value="1"/>
</dbReference>
<evidence type="ECO:0000256" key="4">
    <source>
        <dbReference type="ARBA" id="ARBA00023163"/>
    </source>
</evidence>
<dbReference type="SUPFAM" id="SSF46785">
    <property type="entry name" value="Winged helix' DNA-binding domain"/>
    <property type="match status" value="1"/>
</dbReference>
<evidence type="ECO:0000256" key="2">
    <source>
        <dbReference type="ARBA" id="ARBA00023015"/>
    </source>
</evidence>